<keyword evidence="8" id="KW-1185">Reference proteome</keyword>
<dbReference type="SUPFAM" id="SSF52540">
    <property type="entry name" value="P-loop containing nucleoside triphosphate hydrolases"/>
    <property type="match status" value="1"/>
</dbReference>
<accession>A0ABN9V353</accession>
<evidence type="ECO:0000256" key="1">
    <source>
        <dbReference type="ARBA" id="ARBA00022741"/>
    </source>
</evidence>
<comment type="caution">
    <text evidence="7">The sequence shown here is derived from an EMBL/GenBank/DDBJ whole genome shotgun (WGS) entry which is preliminary data.</text>
</comment>
<feature type="non-terminal residue" evidence="7">
    <location>
        <position position="207"/>
    </location>
</feature>
<dbReference type="PANTHER" id="PTHR43788">
    <property type="entry name" value="DNA2/NAM7 HELICASE FAMILY MEMBER"/>
    <property type="match status" value="1"/>
</dbReference>
<organism evidence="7 8">
    <name type="scientific">Prorocentrum cordatum</name>
    <dbReference type="NCBI Taxonomy" id="2364126"/>
    <lineage>
        <taxon>Eukaryota</taxon>
        <taxon>Sar</taxon>
        <taxon>Alveolata</taxon>
        <taxon>Dinophyceae</taxon>
        <taxon>Prorocentrales</taxon>
        <taxon>Prorocentraceae</taxon>
        <taxon>Prorocentrum</taxon>
    </lineage>
</organism>
<evidence type="ECO:0000256" key="4">
    <source>
        <dbReference type="ARBA" id="ARBA00022840"/>
    </source>
</evidence>
<feature type="region of interest" description="Disordered" evidence="5">
    <location>
        <begin position="179"/>
        <end position="207"/>
    </location>
</feature>
<dbReference type="Gene3D" id="3.40.50.300">
    <property type="entry name" value="P-loop containing nucleotide triphosphate hydrolases"/>
    <property type="match status" value="1"/>
</dbReference>
<dbReference type="InterPro" id="IPR041679">
    <property type="entry name" value="DNA2/NAM7-like_C"/>
</dbReference>
<evidence type="ECO:0000259" key="6">
    <source>
        <dbReference type="Pfam" id="PF13087"/>
    </source>
</evidence>
<protein>
    <recommendedName>
        <fullName evidence="6">DNA2/NAM7 helicase-like C-terminal domain-containing protein</fullName>
    </recommendedName>
</protein>
<keyword evidence="2" id="KW-0378">Hydrolase</keyword>
<dbReference type="InterPro" id="IPR050534">
    <property type="entry name" value="Coronavir_polyprotein_1ab"/>
</dbReference>
<feature type="non-terminal residue" evidence="7">
    <location>
        <position position="1"/>
    </location>
</feature>
<name>A0ABN9V353_9DINO</name>
<feature type="compositionally biased region" description="Basic and acidic residues" evidence="5">
    <location>
        <begin position="140"/>
        <end position="159"/>
    </location>
</feature>
<evidence type="ECO:0000313" key="7">
    <source>
        <dbReference type="EMBL" id="CAK0867047.1"/>
    </source>
</evidence>
<evidence type="ECO:0000256" key="2">
    <source>
        <dbReference type="ARBA" id="ARBA00022801"/>
    </source>
</evidence>
<gene>
    <name evidence="7" type="ORF">PCOR1329_LOCUS54069</name>
</gene>
<evidence type="ECO:0000313" key="8">
    <source>
        <dbReference type="Proteomes" id="UP001189429"/>
    </source>
</evidence>
<dbReference type="Proteomes" id="UP001189429">
    <property type="component" value="Unassembled WGS sequence"/>
</dbReference>
<dbReference type="Pfam" id="PF13087">
    <property type="entry name" value="AAA_12"/>
    <property type="match status" value="1"/>
</dbReference>
<dbReference type="InterPro" id="IPR047187">
    <property type="entry name" value="SF1_C_Upf1"/>
</dbReference>
<sequence length="207" mass="23594">VDLTHKFRRATASAFRTAQHESHAEPPPPTESFSLQVRMLKRMLRNIVPEHLDPDLLECASVDNFQGREKDLIIFSAVRCNRTGTVGFLADWRRLNVMLTRARKGIVIVGSSRTLKTNEHWGQWLEFYQKCASGRARTPSPDKNKPPPKDETPEEMEARLKKERVEAARKLSMAIRFPGLAGAEKKKEKSRSRSFSPVRLEGTADTR</sequence>
<feature type="domain" description="DNA2/NAM7 helicase-like C-terminal" evidence="6">
    <location>
        <begin position="33"/>
        <end position="112"/>
    </location>
</feature>
<keyword evidence="3" id="KW-0347">Helicase</keyword>
<proteinExistence type="predicted"/>
<feature type="region of interest" description="Disordered" evidence="5">
    <location>
        <begin position="134"/>
        <end position="159"/>
    </location>
</feature>
<dbReference type="CDD" id="cd18808">
    <property type="entry name" value="SF1_C_Upf1"/>
    <property type="match status" value="1"/>
</dbReference>
<dbReference type="PANTHER" id="PTHR43788:SF13">
    <property type="entry name" value="REGULATOR OF NONSENSE TRANSCRIPTS 1"/>
    <property type="match status" value="1"/>
</dbReference>
<reference evidence="7" key="1">
    <citation type="submission" date="2023-10" db="EMBL/GenBank/DDBJ databases">
        <authorList>
            <person name="Chen Y."/>
            <person name="Shah S."/>
            <person name="Dougan E. K."/>
            <person name="Thang M."/>
            <person name="Chan C."/>
        </authorList>
    </citation>
    <scope>NUCLEOTIDE SEQUENCE [LARGE SCALE GENOMIC DNA]</scope>
</reference>
<dbReference type="InterPro" id="IPR027417">
    <property type="entry name" value="P-loop_NTPase"/>
</dbReference>
<dbReference type="EMBL" id="CAUYUJ010016604">
    <property type="protein sequence ID" value="CAK0867047.1"/>
    <property type="molecule type" value="Genomic_DNA"/>
</dbReference>
<keyword evidence="1" id="KW-0547">Nucleotide-binding</keyword>
<evidence type="ECO:0000256" key="3">
    <source>
        <dbReference type="ARBA" id="ARBA00022806"/>
    </source>
</evidence>
<evidence type="ECO:0000256" key="5">
    <source>
        <dbReference type="SAM" id="MobiDB-lite"/>
    </source>
</evidence>
<keyword evidence="4" id="KW-0067">ATP-binding</keyword>